<dbReference type="Pfam" id="PF04364">
    <property type="entry name" value="DNA_pol3_chi"/>
    <property type="match status" value="1"/>
</dbReference>
<dbReference type="EMBL" id="JAYDYW010000005">
    <property type="protein sequence ID" value="MEE1673556.1"/>
    <property type="molecule type" value="Genomic_DNA"/>
</dbReference>
<protein>
    <submittedName>
        <fullName evidence="1">DNA polymerase III subunit chi</fullName>
        <ecNumber evidence="1">2.7.7.7</ecNumber>
    </submittedName>
</protein>
<dbReference type="Gene3D" id="3.40.50.10110">
    <property type="entry name" value="DNA polymerase III subunit chi"/>
    <property type="match status" value="1"/>
</dbReference>
<proteinExistence type="predicted"/>
<keyword evidence="1" id="KW-0548">Nucleotidyltransferase</keyword>
<gene>
    <name evidence="1" type="ORF">SNR37_002981</name>
</gene>
<dbReference type="PANTHER" id="PTHR38767">
    <property type="entry name" value="DNA POLYMERASE III SUBUNIT CHI"/>
    <property type="match status" value="1"/>
</dbReference>
<keyword evidence="2" id="KW-1185">Reference proteome</keyword>
<dbReference type="PANTHER" id="PTHR38767:SF1">
    <property type="entry name" value="DNA POLYMERASE III SUBUNIT CHI"/>
    <property type="match status" value="1"/>
</dbReference>
<name>A0ABU7G2X6_9ALTE</name>
<reference evidence="1 2" key="2">
    <citation type="submission" date="2023-12" db="EMBL/GenBank/DDBJ databases">
        <authorList>
            <consortium name="Cladostephus spongiosus"/>
            <person name="Lorente B."/>
            <person name="Cabral C."/>
            <person name="Frias J."/>
            <person name="Faria J."/>
            <person name="Toubarro D."/>
        </authorList>
    </citation>
    <scope>NUCLEOTIDE SEQUENCE [LARGE SCALE GENOMIC DNA]</scope>
    <source>
        <strain evidence="1 2">ZMCS4</strain>
    </source>
</reference>
<keyword evidence="1" id="KW-0808">Transferase</keyword>
<organism evidence="1 2">
    <name type="scientific">Agarivorans aestuarii</name>
    <dbReference type="NCBI Taxonomy" id="1563703"/>
    <lineage>
        <taxon>Bacteria</taxon>
        <taxon>Pseudomonadati</taxon>
        <taxon>Pseudomonadota</taxon>
        <taxon>Gammaproteobacteria</taxon>
        <taxon>Alteromonadales</taxon>
        <taxon>Alteromonadaceae</taxon>
        <taxon>Agarivorans</taxon>
    </lineage>
</organism>
<dbReference type="InterPro" id="IPR007459">
    <property type="entry name" value="DNA_pol3_chi"/>
</dbReference>
<evidence type="ECO:0000313" key="1">
    <source>
        <dbReference type="EMBL" id="MEE1673556.1"/>
    </source>
</evidence>
<sequence length="148" mass="16998">MKAKFYIMPDSVTTDSEAFDKIVCNVLAQYYRNGERIQVYTSSKQHAERLDEVLWQFEPEQFVPHNLSGEGPQGGAPVEISWQAPRQRRQCLVNLTDTAPDFARNFQHIIDFVPADETGKAAARERYRVYRQQGLQLDTAAYTNPEIT</sequence>
<dbReference type="RefSeq" id="WP_163133122.1">
    <property type="nucleotide sequence ID" value="NZ_JAYDYW010000005.1"/>
</dbReference>
<dbReference type="InterPro" id="IPR036768">
    <property type="entry name" value="PolIII_chi_sf"/>
</dbReference>
<reference evidence="2" key="1">
    <citation type="submission" date="2023-07" db="EMBL/GenBank/DDBJ databases">
        <title>Draft genome sequence of Agarivorans aestuarii strain ZMCS4, a CAZymes producing bacteria isolated from the marine brown algae Clodostephus spongiosus.</title>
        <authorList>
            <person name="Lorente B."/>
            <person name="Cabral C."/>
            <person name="Frias J."/>
            <person name="Faria J."/>
            <person name="Toubarro D."/>
        </authorList>
    </citation>
    <scope>NUCLEOTIDE SEQUENCE [LARGE SCALE GENOMIC DNA]</scope>
    <source>
        <strain evidence="2">ZMCS4</strain>
    </source>
</reference>
<dbReference type="SUPFAM" id="SSF102400">
    <property type="entry name" value="DNA polymerase III chi subunit"/>
    <property type="match status" value="1"/>
</dbReference>
<dbReference type="EC" id="2.7.7.7" evidence="1"/>
<dbReference type="GO" id="GO:0003887">
    <property type="term" value="F:DNA-directed DNA polymerase activity"/>
    <property type="evidence" value="ECO:0007669"/>
    <property type="project" value="UniProtKB-EC"/>
</dbReference>
<dbReference type="Proteomes" id="UP001310248">
    <property type="component" value="Unassembled WGS sequence"/>
</dbReference>
<evidence type="ECO:0000313" key="2">
    <source>
        <dbReference type="Proteomes" id="UP001310248"/>
    </source>
</evidence>
<comment type="caution">
    <text evidence="1">The sequence shown here is derived from an EMBL/GenBank/DDBJ whole genome shotgun (WGS) entry which is preliminary data.</text>
</comment>
<accession>A0ABU7G2X6</accession>